<sequence>MVNQQQTSSQTKENSKILLVHQLICNLLEPSLRGNALSDLAKELKKDNSFAPLLWDSFGIIAVFLQEVISIYPAISPPVLTEEASTKVCNVLILLQGIASNLDTKTKLIESQLPLYLCPFLECASDTRPLENLRLCTLGVFHRLIKVSDTNVINFFLEKEIFPLCLLTIDKGGLQSKTVAVYIVKRIILHDEGLRYICGINTPRFFGLCGLLNSVVTSLDIGDRHSKKLLVQIIHCFLGLTVNARACDALRDYLPQKLRDTTFNDFLQDDPTICEHLRRLNSRIALGGQALLDAGNLNRIYE</sequence>
<dbReference type="InterPro" id="IPR011989">
    <property type="entry name" value="ARM-like"/>
</dbReference>
<dbReference type="EMBL" id="JACGCM010000347">
    <property type="protein sequence ID" value="KAF6173254.1"/>
    <property type="molecule type" value="Genomic_DNA"/>
</dbReference>
<reference evidence="1 2" key="1">
    <citation type="journal article" date="2020" name="IScience">
        <title>Genome Sequencing of the Endangered Kingdonia uniflora (Circaeasteraceae, Ranunculales) Reveals Potential Mechanisms of Evolutionary Specialization.</title>
        <authorList>
            <person name="Sun Y."/>
            <person name="Deng T."/>
            <person name="Zhang A."/>
            <person name="Moore M.J."/>
            <person name="Landis J.B."/>
            <person name="Lin N."/>
            <person name="Zhang H."/>
            <person name="Zhang X."/>
            <person name="Huang J."/>
            <person name="Zhang X."/>
            <person name="Sun H."/>
            <person name="Wang H."/>
        </authorList>
    </citation>
    <scope>NUCLEOTIDE SEQUENCE [LARGE SCALE GENOMIC DNA]</scope>
    <source>
        <strain evidence="1">TB1705</strain>
        <tissue evidence="1">Leaf</tissue>
    </source>
</reference>
<comment type="caution">
    <text evidence="1">The sequence shown here is derived from an EMBL/GenBank/DDBJ whole genome shotgun (WGS) entry which is preliminary data.</text>
</comment>
<organism evidence="1 2">
    <name type="scientific">Kingdonia uniflora</name>
    <dbReference type="NCBI Taxonomy" id="39325"/>
    <lineage>
        <taxon>Eukaryota</taxon>
        <taxon>Viridiplantae</taxon>
        <taxon>Streptophyta</taxon>
        <taxon>Embryophyta</taxon>
        <taxon>Tracheophyta</taxon>
        <taxon>Spermatophyta</taxon>
        <taxon>Magnoliopsida</taxon>
        <taxon>Ranunculales</taxon>
        <taxon>Circaeasteraceae</taxon>
        <taxon>Kingdonia</taxon>
    </lineage>
</organism>
<keyword evidence="2" id="KW-1185">Reference proteome</keyword>
<dbReference type="GO" id="GO:0006402">
    <property type="term" value="P:mRNA catabolic process"/>
    <property type="evidence" value="ECO:0007669"/>
    <property type="project" value="InterPro"/>
</dbReference>
<dbReference type="PANTHER" id="PTHR12262">
    <property type="entry name" value="CCR4-NOT TRANSCRIPTION COMPLEX SUBUNIT 9"/>
    <property type="match status" value="1"/>
</dbReference>
<dbReference type="InterPro" id="IPR007216">
    <property type="entry name" value="CNOT9"/>
</dbReference>
<name>A0A7J7P247_9MAGN</name>
<dbReference type="OrthoDB" id="1183224at2759"/>
<proteinExistence type="predicted"/>
<evidence type="ECO:0000313" key="2">
    <source>
        <dbReference type="Proteomes" id="UP000541444"/>
    </source>
</evidence>
<dbReference type="Pfam" id="PF04078">
    <property type="entry name" value="Rcd1"/>
    <property type="match status" value="1"/>
</dbReference>
<evidence type="ECO:0000313" key="1">
    <source>
        <dbReference type="EMBL" id="KAF6173254.1"/>
    </source>
</evidence>
<dbReference type="AlphaFoldDB" id="A0A7J7P247"/>
<accession>A0A7J7P247</accession>
<dbReference type="Proteomes" id="UP000541444">
    <property type="component" value="Unassembled WGS sequence"/>
</dbReference>
<protein>
    <submittedName>
        <fullName evidence="1">Uncharacterized protein</fullName>
    </submittedName>
</protein>
<gene>
    <name evidence="1" type="ORF">GIB67_026949</name>
</gene>
<dbReference type="Gene3D" id="1.25.10.10">
    <property type="entry name" value="Leucine-rich Repeat Variant"/>
    <property type="match status" value="1"/>
</dbReference>
<dbReference type="GO" id="GO:0030014">
    <property type="term" value="C:CCR4-NOT complex"/>
    <property type="evidence" value="ECO:0007669"/>
    <property type="project" value="InterPro"/>
</dbReference>